<dbReference type="InterPro" id="IPR001611">
    <property type="entry name" value="Leu-rich_rpt"/>
</dbReference>
<evidence type="ECO:0000256" key="6">
    <source>
        <dbReference type="PROSITE-ProRule" id="PRU01398"/>
    </source>
</evidence>
<comment type="PTM">
    <text evidence="6">Ubiquitinated in the presence of host E1 ubiquitin-activating enzyme, E2 ubiquitin-conjugating enzyme and ubiquitin.</text>
</comment>
<keyword evidence="4" id="KW-0677">Repeat</keyword>
<dbReference type="PROSITE" id="PS51450">
    <property type="entry name" value="LRR"/>
    <property type="match status" value="2"/>
</dbReference>
<keyword evidence="6" id="KW-1035">Host cytoplasm</keyword>
<dbReference type="PANTHER" id="PTHR48051:SF54">
    <property type="entry name" value="LEUCINE-RICH REPEAT-CONTAINING PROTEIN"/>
    <property type="match status" value="1"/>
</dbReference>
<comment type="similarity">
    <text evidence="6">Belongs to the LRR-containing bacterial E3 ligase family.</text>
</comment>
<dbReference type="InterPro" id="IPR046673">
    <property type="entry name" value="ToxA_N"/>
</dbReference>
<dbReference type="Gene3D" id="3.80.10.10">
    <property type="entry name" value="Ribonuclease Inhibitor"/>
    <property type="match status" value="3"/>
</dbReference>
<dbReference type="Proteomes" id="UP001159100">
    <property type="component" value="Unassembled WGS sequence"/>
</dbReference>
<dbReference type="PANTHER" id="PTHR48051">
    <property type="match status" value="1"/>
</dbReference>
<sequence>MSSSTPLPGMGLHTELIKDRLPGWIAHSASADIRRLRSGLLAGHTTPDSPPSWAVQASQTLRQALADSQKASRRSHTALAKTLEGLKGITAFAEPLLSEALRKKFGQAPDVNNHALYYLRYRQSVQQHSLLQAALLNFEGNEDFHDISLEATSALAPKDALKTEYYGEVMAGGRQRARHRYSEKLSITPDDFSTLCRSLDLGQQYQSHLERVFETPASKAQVRQQMITAQKDLLAIRVHTARMKNEISESAYTLLLAILAGTDRPKLDDKPVAYSQLKIFGFALGEIVLIGPGVGQVTAPPADWYSPFTPGRNLFDSASDPSGGRLVAWIPGAPLYPVKEYASMEAFKTDLAISLRSPAYQQFFASLLPQDDAAAFLNQLKDKLYTWKWNANGLKEQVFDDAIDLNLRETVISGELFGALYDKHLQRLKANARLLAVPTADADRKAAQERHEHWLSIGLNMLNVAAFIVPGVGEVMLVVTAIQLGLEVYHGIESWKDGDMVAAWGHLESVALNVAFIAALGGAGIVASRAPVIQVSRWVDGLVPVKLPNGEARLWKPDLAPYKSDVVLAPSIKPNALGQYETGGKIYVRIGDGLYEKGFDAQLKKWRVKHPTDSAVYQPVLEGNNNGGWRGNHERPLEWDRLTLLRRMGHHTEAFSDDALNTIGDISGVQDEVLRKMHVDGLPVPSLLADTLQRFRIDREVSELIEQIRTGRGLDPRYEYVMPLLVEMPRWPAGRVLEVFDGPEPWGRSRLYGSPLSAADVRATIKVTRAEVLGGKLSQRVLAELSEEEALDVLGSRAVGEGAEREALFNSRLADVALKRQKAIFQSLEHSAEPAHQGAEGLQRRYPQLSDAATREILNTASAGDRTQMHTTGTIPRRVDNAARAYLQQRRLNRAIAGLQRENMASVDSDRLALHGLEQLAQWPADLRLELHADHFNGRLLDSVGDENASVRKYLVKDGERFQAYDERGQTLNSVAPHGRHLFDSIMHALPDEARQGLGLPRVTQGPELQQALARHALGHRREMAGILKQRQPMSRPTARLGKGRLGYGLTGRGDAFRGDASLIARVRDVYPNITEEEASLFVLGRLANGEEPRQIFHLLNNRQRELTGLRAVLEHWVAADGNLMASRQRVSDNLISCWRENLYRGQLPEASVDLTGVDELPVLTADFSHVQALYVGGRAIAAERGAALLRQFPGVRRLELYVDQELINQVSESLAGLTTITELAIHGWGLRCPPEFVQRLSALTQLERLSVAGSTDGLDVSGMARLRWLSVTLMEADWPAGILQLEQLESLSLSGDRVGTLPEGLFTGHERLWRGLHLDWSNFDPQTVVKAFEYLHDNPAHLVDEQAWVTSYAKRSLERLGAEDPRFPGKAIAEFRRQGLTPREMLDRINNVREEQRVMQQGLLEWQARTLRVDRRTVDPVIRERCVERILACWRNGLSGRYTEDALPPGRLFTALSDRAVLDLSAGVLGDLPPLPRDAFAHVRRLNIAGVKASTEDIDGFLKHFPRLAELNLSRNSLTELPPTLVDLKDLTHLDLSYNQLTVTGPVQYQLSRLGKLRVLSLPYNRIVELDVSTLTDLVKLDLSHTALRNWPKGVLDLPGLQQLDLSYSAITTIPEAALSGHDVLLLLTSVRGCRLAPPARAALLAYGERAGLGNLLGIPKSTLAEGLTGGDPEYFPVEVADDPRLLLSLPLEPVGGELRLTPAAQLQRLDPGLGNVEAIQRVTELSASGLSALEIEARLGEWRQQHQTLIRQLNAWIDIRAYREGGGWVSAIDRRRAADRILQSWRVGLRPQPVAGPHVLDFDGLTLGDLPGVSKVFNHVTELNLSAIKLTEQGSNEFLRAFPNLRSLMLNKNGLARLPEPVAELKALTRLDAASNDLRDVVQLQRELGGLPALETLDLSENTLFEFDVTGMTRLKSLDLRGNVLSDWPTGVLVIADLSSLNLSNNQIETIPPEALQPEHRALMAGTNLSDNLLLEHEFEILRAYLRDTGNGLGFSDQEIERMIDGYAQTEESAEGSDAEDVHPDYQTPQEQKNRWFAGVAADSEKHGVWDALKDADDNHNFFYILSQLPQTKDFKQDVAELTRRVWDVLDSAHESEARRESLFDTATVSMVKATCGDGWILLFSDLELNVYQFNTLRSATAGQEGPKLFKLATGMIRIDEVEAVASDVIRARPGIDPAEIRLAYRIGLAQRLELPRQPVDMLYRNVSRVTQADIDRAYTSIIDKERTPVFLHNLVKREYWVDYLKRQYPADYTELTRSQQLKYEALEARHANLDAHYQAELLVLTEANNAEQTQLAIRLSARERTRMGL</sequence>
<dbReference type="Pfam" id="PF13855">
    <property type="entry name" value="LRR_8"/>
    <property type="match status" value="1"/>
</dbReference>
<keyword evidence="3" id="KW-0433">Leucine-rich repeat</keyword>
<dbReference type="EMBL" id="JARBWL010000001">
    <property type="protein sequence ID" value="MDI2590529.1"/>
    <property type="molecule type" value="Genomic_DNA"/>
</dbReference>
<dbReference type="InterPro" id="IPR003591">
    <property type="entry name" value="Leu-rich_rpt_typical-subtyp"/>
</dbReference>
<dbReference type="RefSeq" id="WP_282315096.1">
    <property type="nucleotide sequence ID" value="NZ_JARBWL010000001.1"/>
</dbReference>
<dbReference type="Pfam" id="PF14496">
    <property type="entry name" value="NEL"/>
    <property type="match status" value="1"/>
</dbReference>
<reference evidence="8 9" key="1">
    <citation type="submission" date="2023-02" db="EMBL/GenBank/DDBJ databases">
        <title>Pseudomonas chrutzelriedensis sp. nov., a potently antifungal strain isolated from moss.</title>
        <authorList>
            <person name="Schnyder A."/>
            <person name="Kalawong R."/>
            <person name="Eberl L."/>
            <person name="Agnoli K."/>
        </authorList>
    </citation>
    <scope>NUCLEOTIDE SEQUENCE [LARGE SCALE GENOMIC DNA]</scope>
    <source>
        <strain evidence="8 9">681</strain>
    </source>
</reference>
<feature type="domain" description="NEL" evidence="7">
    <location>
        <begin position="2030"/>
        <end position="2312"/>
    </location>
</feature>
<evidence type="ECO:0000256" key="3">
    <source>
        <dbReference type="ARBA" id="ARBA00022614"/>
    </source>
</evidence>
<organism evidence="8 9">
    <name type="scientific">Pseudomonas fungipugnans</name>
    <dbReference type="NCBI Taxonomy" id="3024217"/>
    <lineage>
        <taxon>Bacteria</taxon>
        <taxon>Pseudomonadati</taxon>
        <taxon>Pseudomonadota</taxon>
        <taxon>Gammaproteobacteria</taxon>
        <taxon>Pseudomonadales</taxon>
        <taxon>Pseudomonadaceae</taxon>
        <taxon>Pseudomonas</taxon>
    </lineage>
</organism>
<dbReference type="Gene3D" id="1.20.58.360">
    <property type="entry name" value="Shigella T3SS effector IpaH defines"/>
    <property type="match status" value="1"/>
</dbReference>
<comment type="caution">
    <text evidence="8">The sequence shown here is derived from an EMBL/GenBank/DDBJ whole genome shotgun (WGS) entry which is preliminary data.</text>
</comment>
<keyword evidence="6" id="KW-0808">Transferase</keyword>
<evidence type="ECO:0000256" key="2">
    <source>
        <dbReference type="ARBA" id="ARBA00012483"/>
    </source>
</evidence>
<keyword evidence="6" id="KW-0964">Secreted</keyword>
<evidence type="ECO:0000313" key="8">
    <source>
        <dbReference type="EMBL" id="MDI2590529.1"/>
    </source>
</evidence>
<keyword evidence="9" id="KW-1185">Reference proteome</keyword>
<proteinExistence type="inferred from homology"/>
<evidence type="ECO:0000256" key="5">
    <source>
        <dbReference type="ARBA" id="ARBA00023026"/>
    </source>
</evidence>
<dbReference type="Pfam" id="PF00560">
    <property type="entry name" value="LRR_1"/>
    <property type="match status" value="1"/>
</dbReference>
<dbReference type="Pfam" id="PF20178">
    <property type="entry name" value="ToxA_N"/>
    <property type="match status" value="1"/>
</dbReference>
<evidence type="ECO:0000313" key="9">
    <source>
        <dbReference type="Proteomes" id="UP001159100"/>
    </source>
</evidence>
<dbReference type="InterPro" id="IPR032675">
    <property type="entry name" value="LRR_dom_sf"/>
</dbReference>
<dbReference type="EC" id="2.3.2.27" evidence="2"/>
<evidence type="ECO:0000256" key="4">
    <source>
        <dbReference type="ARBA" id="ARBA00022737"/>
    </source>
</evidence>
<gene>
    <name evidence="8" type="ORF">POF45_03660</name>
</gene>
<dbReference type="InterPro" id="IPR029487">
    <property type="entry name" value="NEL_dom"/>
</dbReference>
<evidence type="ECO:0000259" key="7">
    <source>
        <dbReference type="PROSITE" id="PS52053"/>
    </source>
</evidence>
<name>A0ABT6QI13_9PSED</name>
<keyword evidence="6" id="KW-0832">Ubl conjugation</keyword>
<keyword evidence="5" id="KW-0843">Virulence</keyword>
<dbReference type="InterPro" id="IPR050216">
    <property type="entry name" value="LRR_domain-containing"/>
</dbReference>
<dbReference type="SMART" id="SM00369">
    <property type="entry name" value="LRR_TYP"/>
    <property type="match status" value="9"/>
</dbReference>
<dbReference type="SUPFAM" id="SSF52047">
    <property type="entry name" value="RNI-like"/>
    <property type="match status" value="1"/>
</dbReference>
<feature type="active site" description="Glycyl thioester intermediate" evidence="6">
    <location>
        <position position="2118"/>
    </location>
</feature>
<comment type="catalytic activity">
    <reaction evidence="1">
        <text>S-ubiquitinyl-[E2 ubiquitin-conjugating enzyme]-L-cysteine + [acceptor protein]-L-lysine = [E2 ubiquitin-conjugating enzyme]-L-cysteine + N(6)-ubiquitinyl-[acceptor protein]-L-lysine.</text>
        <dbReference type="EC" id="2.3.2.27"/>
    </reaction>
</comment>
<dbReference type="PROSITE" id="PS52053">
    <property type="entry name" value="NEL"/>
    <property type="match status" value="1"/>
</dbReference>
<protein>
    <recommendedName>
        <fullName evidence="2">RING-type E3 ubiquitin transferase</fullName>
        <ecNumber evidence="2">2.3.2.27</ecNumber>
    </recommendedName>
</protein>
<accession>A0ABT6QI13</accession>
<keyword evidence="6" id="KW-0833">Ubl conjugation pathway</keyword>
<evidence type="ECO:0000256" key="1">
    <source>
        <dbReference type="ARBA" id="ARBA00000900"/>
    </source>
</evidence>
<dbReference type="SUPFAM" id="SSF52058">
    <property type="entry name" value="L domain-like"/>
    <property type="match status" value="2"/>
</dbReference>